<accession>A0A3P1T657</accession>
<dbReference type="OrthoDB" id="3725402at2"/>
<dbReference type="AlphaFoldDB" id="A0A3P1T657"/>
<feature type="region of interest" description="Disordered" evidence="1">
    <location>
        <begin position="1"/>
        <end position="29"/>
    </location>
</feature>
<protein>
    <submittedName>
        <fullName evidence="2">DUF4194 domain-containing protein</fullName>
    </submittedName>
</protein>
<gene>
    <name evidence="2" type="ORF">EII34_09070</name>
</gene>
<dbReference type="Pfam" id="PF13835">
    <property type="entry name" value="DUF4194"/>
    <property type="match status" value="1"/>
</dbReference>
<feature type="compositionally biased region" description="Basic and acidic residues" evidence="1">
    <location>
        <begin position="1"/>
        <end position="11"/>
    </location>
</feature>
<dbReference type="RefSeq" id="WP_124844837.1">
    <property type="nucleotide sequence ID" value="NZ_JAUNKP010000015.1"/>
</dbReference>
<feature type="compositionally biased region" description="Low complexity" evidence="1">
    <location>
        <begin position="242"/>
        <end position="251"/>
    </location>
</feature>
<name>A0A3P1T657_9ACTN</name>
<dbReference type="InterPro" id="IPR025449">
    <property type="entry name" value="JetB"/>
</dbReference>
<comment type="caution">
    <text evidence="2">The sequence shown here is derived from an EMBL/GenBank/DDBJ whole genome shotgun (WGS) entry which is preliminary data.</text>
</comment>
<evidence type="ECO:0000256" key="1">
    <source>
        <dbReference type="SAM" id="MobiDB-lite"/>
    </source>
</evidence>
<evidence type="ECO:0000313" key="3">
    <source>
        <dbReference type="Proteomes" id="UP000280819"/>
    </source>
</evidence>
<sequence>MAEPDDRHEVPVDDGFIDPEAIEDDDRDPGLSLFEGDDGELPLEVRQCLVGLIRNPLLTRHKHPRAWETLLRHRRVIRSRLNDLFLDLVMDAERGVAHKVQVRSTVPRRFPALLRDTSYSREETVLMVHLRQRHLNEHGTEAVVVDRQECLDAVARYRPATATDVYGDESRARNAVENLRAVGILERTDEEDRLVISPVIETLLPLGRLKELLAWLQQENQPEPEVEPEPSLIELTPEQEARLAAARAAEQAGDEDEEDDDE</sequence>
<feature type="compositionally biased region" description="Acidic residues" evidence="1">
    <location>
        <begin position="15"/>
        <end position="27"/>
    </location>
</feature>
<dbReference type="Proteomes" id="UP000280819">
    <property type="component" value="Unassembled WGS sequence"/>
</dbReference>
<organism evidence="2 3">
    <name type="scientific">Arachnia propionica</name>
    <dbReference type="NCBI Taxonomy" id="1750"/>
    <lineage>
        <taxon>Bacteria</taxon>
        <taxon>Bacillati</taxon>
        <taxon>Actinomycetota</taxon>
        <taxon>Actinomycetes</taxon>
        <taxon>Propionibacteriales</taxon>
        <taxon>Propionibacteriaceae</taxon>
        <taxon>Arachnia</taxon>
    </lineage>
</organism>
<evidence type="ECO:0000313" key="2">
    <source>
        <dbReference type="EMBL" id="RRD04685.1"/>
    </source>
</evidence>
<proteinExistence type="predicted"/>
<reference evidence="2 3" key="1">
    <citation type="submission" date="2018-11" db="EMBL/GenBank/DDBJ databases">
        <title>Genomes From Bacteria Associated with the Canine Oral Cavity: a Test Case for Automated Genome-Based Taxonomic Assignment.</title>
        <authorList>
            <person name="Coil D.A."/>
            <person name="Jospin G."/>
            <person name="Darling A.E."/>
            <person name="Wallis C."/>
            <person name="Davis I.J."/>
            <person name="Harris S."/>
            <person name="Eisen J.A."/>
            <person name="Holcombe L.J."/>
            <person name="O'Flynn C."/>
        </authorList>
    </citation>
    <scope>NUCLEOTIDE SEQUENCE [LARGE SCALE GENOMIC DNA]</scope>
    <source>
        <strain evidence="2 3">OH887_COT-365</strain>
    </source>
</reference>
<feature type="region of interest" description="Disordered" evidence="1">
    <location>
        <begin position="238"/>
        <end position="262"/>
    </location>
</feature>
<dbReference type="EMBL" id="RQZG01000009">
    <property type="protein sequence ID" value="RRD04685.1"/>
    <property type="molecule type" value="Genomic_DNA"/>
</dbReference>
<feature type="compositionally biased region" description="Acidic residues" evidence="1">
    <location>
        <begin position="252"/>
        <end position="262"/>
    </location>
</feature>